<name>A0A6J8AMY8_MYTCO</name>
<proteinExistence type="predicted"/>
<evidence type="ECO:0000313" key="3">
    <source>
        <dbReference type="Proteomes" id="UP000507470"/>
    </source>
</evidence>
<accession>A0A6J8AMY8</accession>
<evidence type="ECO:0000259" key="1">
    <source>
        <dbReference type="PROSITE" id="PS00028"/>
    </source>
</evidence>
<dbReference type="Proteomes" id="UP000507470">
    <property type="component" value="Unassembled WGS sequence"/>
</dbReference>
<sequence>MISATKVSFAQQEPKVVVVKEMSADVAGLTDYFKDEHNSIEPLSCVRSNMSDQLTMLENSALIRHNSSLDTINKNFSGSLNNSSIINEKQKKCKRNQFTCSKCGLSFPYYSMASLHFNKKHGRHQFRQRVIFSRIKKNMSAYVQCYFPEIHS</sequence>
<reference evidence="2 3" key="1">
    <citation type="submission" date="2020-06" db="EMBL/GenBank/DDBJ databases">
        <authorList>
            <person name="Li R."/>
            <person name="Bekaert M."/>
        </authorList>
    </citation>
    <scope>NUCLEOTIDE SEQUENCE [LARGE SCALE GENOMIC DNA]</scope>
    <source>
        <strain evidence="3">wild</strain>
    </source>
</reference>
<protein>
    <submittedName>
        <fullName evidence="2">KRAB</fullName>
    </submittedName>
</protein>
<organism evidence="2 3">
    <name type="scientific">Mytilus coruscus</name>
    <name type="common">Sea mussel</name>
    <dbReference type="NCBI Taxonomy" id="42192"/>
    <lineage>
        <taxon>Eukaryota</taxon>
        <taxon>Metazoa</taxon>
        <taxon>Spiralia</taxon>
        <taxon>Lophotrochozoa</taxon>
        <taxon>Mollusca</taxon>
        <taxon>Bivalvia</taxon>
        <taxon>Autobranchia</taxon>
        <taxon>Pteriomorphia</taxon>
        <taxon>Mytilida</taxon>
        <taxon>Mytiloidea</taxon>
        <taxon>Mytilidae</taxon>
        <taxon>Mytilinae</taxon>
        <taxon>Mytilus</taxon>
    </lineage>
</organism>
<evidence type="ECO:0000313" key="2">
    <source>
        <dbReference type="EMBL" id="CAC5369479.1"/>
    </source>
</evidence>
<dbReference type="PROSITE" id="PS00028">
    <property type="entry name" value="ZINC_FINGER_C2H2_1"/>
    <property type="match status" value="1"/>
</dbReference>
<keyword evidence="3" id="KW-1185">Reference proteome</keyword>
<dbReference type="InterPro" id="IPR013087">
    <property type="entry name" value="Znf_C2H2_type"/>
</dbReference>
<gene>
    <name evidence="2" type="ORF">MCOR_8661</name>
</gene>
<dbReference type="EMBL" id="CACVKT020001605">
    <property type="protein sequence ID" value="CAC5369479.1"/>
    <property type="molecule type" value="Genomic_DNA"/>
</dbReference>
<dbReference type="AlphaFoldDB" id="A0A6J8AMY8"/>
<feature type="domain" description="C2H2-type" evidence="1">
    <location>
        <begin position="100"/>
        <end position="121"/>
    </location>
</feature>